<dbReference type="Proteomes" id="UP000033647">
    <property type="component" value="Unassembled WGS sequence"/>
</dbReference>
<comment type="caution">
    <text evidence="7">The sequence shown here is derived from an EMBL/GenBank/DDBJ whole genome shotgun (WGS) entry which is preliminary data.</text>
</comment>
<feature type="compositionally biased region" description="Acidic residues" evidence="6">
    <location>
        <begin position="202"/>
        <end position="215"/>
    </location>
</feature>
<feature type="compositionally biased region" description="Low complexity" evidence="6">
    <location>
        <begin position="180"/>
        <end position="194"/>
    </location>
</feature>
<keyword evidence="5" id="KW-0175">Coiled coil</keyword>
<feature type="coiled-coil region" evidence="5">
    <location>
        <begin position="74"/>
        <end position="101"/>
    </location>
</feature>
<dbReference type="Pfam" id="PF10300">
    <property type="entry name" value="Iml2-TPR_39"/>
    <property type="match status" value="1"/>
</dbReference>
<dbReference type="InterPro" id="IPR019412">
    <property type="entry name" value="IML2/TPR_39"/>
</dbReference>
<accession>A0A0F4GI01</accession>
<organism evidence="7 8">
    <name type="scientific">Zymoseptoria brevis</name>
    <dbReference type="NCBI Taxonomy" id="1047168"/>
    <lineage>
        <taxon>Eukaryota</taxon>
        <taxon>Fungi</taxon>
        <taxon>Dikarya</taxon>
        <taxon>Ascomycota</taxon>
        <taxon>Pezizomycotina</taxon>
        <taxon>Dothideomycetes</taxon>
        <taxon>Dothideomycetidae</taxon>
        <taxon>Mycosphaerellales</taxon>
        <taxon>Mycosphaerellaceae</taxon>
        <taxon>Zymoseptoria</taxon>
    </lineage>
</organism>
<dbReference type="OrthoDB" id="2154985at2759"/>
<comment type="subunit">
    <text evidence="1">Interacts with lipid droplet proteins.</text>
</comment>
<keyword evidence="8" id="KW-1185">Reference proteome</keyword>
<dbReference type="EMBL" id="LAFY01000584">
    <property type="protein sequence ID" value="KJX97001.1"/>
    <property type="molecule type" value="Genomic_DNA"/>
</dbReference>
<evidence type="ECO:0000256" key="3">
    <source>
        <dbReference type="ARBA" id="ARBA00019539"/>
    </source>
</evidence>
<evidence type="ECO:0000256" key="6">
    <source>
        <dbReference type="SAM" id="MobiDB-lite"/>
    </source>
</evidence>
<evidence type="ECO:0000256" key="4">
    <source>
        <dbReference type="ARBA" id="ARBA00043897"/>
    </source>
</evidence>
<gene>
    <name evidence="7" type="ORF">TI39_contig592g00012</name>
</gene>
<evidence type="ECO:0000256" key="2">
    <source>
        <dbReference type="ARBA" id="ARBA00018424"/>
    </source>
</evidence>
<dbReference type="PANTHER" id="PTHR31859:SF1">
    <property type="entry name" value="TETRATRICOPEPTIDE REPEAT PROTEIN 39C"/>
    <property type="match status" value="1"/>
</dbReference>
<evidence type="ECO:0000256" key="1">
    <source>
        <dbReference type="ARBA" id="ARBA00011408"/>
    </source>
</evidence>
<dbReference type="PANTHER" id="PTHR31859">
    <property type="entry name" value="TETRATRICOPEPTIDE REPEAT PROTEIN 39 FAMILY MEMBER"/>
    <property type="match status" value="1"/>
</dbReference>
<evidence type="ECO:0000313" key="8">
    <source>
        <dbReference type="Proteomes" id="UP000033647"/>
    </source>
</evidence>
<reference evidence="7 8" key="1">
    <citation type="submission" date="2015-03" db="EMBL/GenBank/DDBJ databases">
        <title>RNA-seq based gene annotation and comparative genomics of four Zymoseptoria species reveal species-specific pathogenicity related genes and transposable element activity.</title>
        <authorList>
            <person name="Grandaubert J."/>
            <person name="Bhattacharyya A."/>
            <person name="Stukenbrock E.H."/>
        </authorList>
    </citation>
    <scope>NUCLEOTIDE SEQUENCE [LARGE SCALE GENOMIC DNA]</scope>
    <source>
        <strain evidence="7 8">Zb18110</strain>
    </source>
</reference>
<comment type="function">
    <text evidence="4">Inclusion body (IB) resident protein that interacts strongly with lipid droplet (LD) proteins. Involved in LD-mediated IB clearing after protein folding stress, probably by enabling access to the IBs of an LD-stored soluble sterol derivative that acts as a chaperone in inclusion clearing.</text>
</comment>
<dbReference type="GO" id="GO:0005741">
    <property type="term" value="C:mitochondrial outer membrane"/>
    <property type="evidence" value="ECO:0007669"/>
    <property type="project" value="TreeGrafter"/>
</dbReference>
<evidence type="ECO:0000256" key="5">
    <source>
        <dbReference type="SAM" id="Coils"/>
    </source>
</evidence>
<evidence type="ECO:0000313" key="7">
    <source>
        <dbReference type="EMBL" id="KJX97001.1"/>
    </source>
</evidence>
<dbReference type="AlphaFoldDB" id="A0A0F4GI01"/>
<sequence>MKRFGGWLSSPAANLGSSKSLTALDEPHALEEAMRCASHILNDDVERAEAELSQGTSPFHKLGRALTFFLRATLSFEKEMIEQTSQRLAEAEESAVEHQRRALRDPTTAHQSKIYPVGSEYALCHAETQLMSAVIGVLNESLTESLRGFYKLRKAFTTLNAIMEAENAYLKKHFPDGTGSSNSSPKQNSSNNSSGVMTPAESEADDKDNLDFQDADEAHSDLPTPVEYQGHLEMPGNDRPPPYTTDTAKDSNMTVDVSDNDIDFRKVTTDPVDLFTHSGVALCFGLLQLLISMIPPAFSKLLSILSFRGDRETGLQLLWRSTKFNANINGGMAGLIVLGFHGAAVAVCDIHAREAFPRPRLAALLQEMRSLYPKSVLWLLEEARLSSADRKLEQAVQILERDSSSSALKQVEALRVFEKSLALMYLHDYEACAESFLLTLTLNNWSHGLYYYIAACCHIELYRIHASTEPSKASGHKNKAKELFKLVMANTGKKKFMARQLPLDVFVVRKITKWTHRAKARDCDVVDAVGVSPLVEMTYFWSGFSRMGEAQLEKCLARLAWSEQFKDFDQEPVDERAILGVLQATCLRNSHDLETAKSILNDSVFCYSLPQIKACEHADAWTLPVAHYEMAVCWWQQAGGEDGEREKLKRCSDSLVKVEKWEAFELDARVGLKITTARETLRRCGIVEA</sequence>
<feature type="region of interest" description="Disordered" evidence="6">
    <location>
        <begin position="174"/>
        <end position="254"/>
    </location>
</feature>
<proteinExistence type="predicted"/>
<protein>
    <recommendedName>
        <fullName evidence="2">Inclusion body clearance protein IML2</fullName>
    </recommendedName>
    <alternativeName>
        <fullName evidence="3">Inclusion body clearance protein iml2</fullName>
    </alternativeName>
</protein>
<dbReference type="GO" id="GO:0005634">
    <property type="term" value="C:nucleus"/>
    <property type="evidence" value="ECO:0007669"/>
    <property type="project" value="TreeGrafter"/>
</dbReference>
<dbReference type="GO" id="GO:0005829">
    <property type="term" value="C:cytosol"/>
    <property type="evidence" value="ECO:0007669"/>
    <property type="project" value="TreeGrafter"/>
</dbReference>
<feature type="compositionally biased region" description="Polar residues" evidence="6">
    <location>
        <begin position="244"/>
        <end position="254"/>
    </location>
</feature>
<name>A0A0F4GI01_9PEZI</name>